<reference evidence="2" key="1">
    <citation type="submission" date="2022-11" db="UniProtKB">
        <authorList>
            <consortium name="WormBaseParasite"/>
        </authorList>
    </citation>
    <scope>IDENTIFICATION</scope>
</reference>
<dbReference type="Proteomes" id="UP000887565">
    <property type="component" value="Unplaced"/>
</dbReference>
<keyword evidence="1" id="KW-1185">Reference proteome</keyword>
<dbReference type="AlphaFoldDB" id="A0A915KQY5"/>
<evidence type="ECO:0000313" key="2">
    <source>
        <dbReference type="WBParaSite" id="nRc.2.0.1.t40490-RA"/>
    </source>
</evidence>
<sequence length="38" mass="4333">MQKVKKSIQNVQKSTVNALSTIIITSGTWRGVHHQQER</sequence>
<dbReference type="WBParaSite" id="nRc.2.0.1.t40490-RA">
    <property type="protein sequence ID" value="nRc.2.0.1.t40490-RA"/>
    <property type="gene ID" value="nRc.2.0.1.g40490"/>
</dbReference>
<proteinExistence type="predicted"/>
<evidence type="ECO:0000313" key="1">
    <source>
        <dbReference type="Proteomes" id="UP000887565"/>
    </source>
</evidence>
<organism evidence="1 2">
    <name type="scientific">Romanomermis culicivorax</name>
    <name type="common">Nematode worm</name>
    <dbReference type="NCBI Taxonomy" id="13658"/>
    <lineage>
        <taxon>Eukaryota</taxon>
        <taxon>Metazoa</taxon>
        <taxon>Ecdysozoa</taxon>
        <taxon>Nematoda</taxon>
        <taxon>Enoplea</taxon>
        <taxon>Dorylaimia</taxon>
        <taxon>Mermithida</taxon>
        <taxon>Mermithoidea</taxon>
        <taxon>Mermithidae</taxon>
        <taxon>Romanomermis</taxon>
    </lineage>
</organism>
<name>A0A915KQY5_ROMCU</name>
<accession>A0A915KQY5</accession>
<protein>
    <submittedName>
        <fullName evidence="2">Uncharacterized protein</fullName>
    </submittedName>
</protein>